<keyword evidence="2" id="KW-0333">Golgi apparatus</keyword>
<organism evidence="7 8">
    <name type="scientific">Blastomyces silverae</name>
    <dbReference type="NCBI Taxonomy" id="2060906"/>
    <lineage>
        <taxon>Eukaryota</taxon>
        <taxon>Fungi</taxon>
        <taxon>Dikarya</taxon>
        <taxon>Ascomycota</taxon>
        <taxon>Pezizomycotina</taxon>
        <taxon>Eurotiomycetes</taxon>
        <taxon>Eurotiomycetidae</taxon>
        <taxon>Onygenales</taxon>
        <taxon>Ajellomycetaceae</taxon>
        <taxon>Blastomyces</taxon>
    </lineage>
</organism>
<accession>A0A0H1B258</accession>
<reference evidence="8" key="1">
    <citation type="journal article" date="2015" name="PLoS Genet.">
        <title>The dynamic genome and transcriptome of the human fungal pathogen Blastomyces and close relative Emmonsia.</title>
        <authorList>
            <person name="Munoz J.F."/>
            <person name="Gauthier G.M."/>
            <person name="Desjardins C.A."/>
            <person name="Gallo J.E."/>
            <person name="Holder J."/>
            <person name="Sullivan T.D."/>
            <person name="Marty A.J."/>
            <person name="Carmen J.C."/>
            <person name="Chen Z."/>
            <person name="Ding L."/>
            <person name="Gujja S."/>
            <person name="Magrini V."/>
            <person name="Misas E."/>
            <person name="Mitreva M."/>
            <person name="Priest M."/>
            <person name="Saif S."/>
            <person name="Whiston E.A."/>
            <person name="Young S."/>
            <person name="Zeng Q."/>
            <person name="Goldman W.E."/>
            <person name="Mardis E.R."/>
            <person name="Taylor J.W."/>
            <person name="McEwen J.G."/>
            <person name="Clay O.K."/>
            <person name="Klein B.S."/>
            <person name="Cuomo C.A."/>
        </authorList>
    </citation>
    <scope>NUCLEOTIDE SEQUENCE [LARGE SCALE GENOMIC DNA]</scope>
    <source>
        <strain evidence="8">UAMH 139</strain>
    </source>
</reference>
<dbReference type="Pfam" id="PF12325">
    <property type="entry name" value="TMF_TATA_bd"/>
    <property type="match status" value="1"/>
</dbReference>
<dbReference type="PANTHER" id="PTHR46515">
    <property type="entry name" value="TATA ELEMENT MODULATORY FACTOR TMF1"/>
    <property type="match status" value="1"/>
</dbReference>
<dbReference type="EMBL" id="LDEV01003599">
    <property type="protein sequence ID" value="KLJ05514.1"/>
    <property type="molecule type" value="Genomic_DNA"/>
</dbReference>
<feature type="compositionally biased region" description="Polar residues" evidence="5">
    <location>
        <begin position="368"/>
        <end position="380"/>
    </location>
</feature>
<feature type="compositionally biased region" description="Basic and acidic residues" evidence="5">
    <location>
        <begin position="39"/>
        <end position="48"/>
    </location>
</feature>
<dbReference type="GO" id="GO:0005783">
    <property type="term" value="C:endoplasmic reticulum"/>
    <property type="evidence" value="ECO:0007669"/>
    <property type="project" value="TreeGrafter"/>
</dbReference>
<comment type="subcellular location">
    <subcellularLocation>
        <location evidence="1">Golgi apparatus</location>
    </subcellularLocation>
</comment>
<feature type="compositionally biased region" description="Basic and acidic residues" evidence="5">
    <location>
        <begin position="323"/>
        <end position="367"/>
    </location>
</feature>
<proteinExistence type="predicted"/>
<dbReference type="Pfam" id="PF12329">
    <property type="entry name" value="TMF_DNA_bd"/>
    <property type="match status" value="1"/>
</dbReference>
<evidence type="ECO:0000313" key="8">
    <source>
        <dbReference type="Proteomes" id="UP000053573"/>
    </source>
</evidence>
<feature type="compositionally biased region" description="Low complexity" evidence="5">
    <location>
        <begin position="134"/>
        <end position="151"/>
    </location>
</feature>
<evidence type="ECO:0000313" key="7">
    <source>
        <dbReference type="EMBL" id="KLJ05514.1"/>
    </source>
</evidence>
<feature type="compositionally biased region" description="Basic and acidic residues" evidence="5">
    <location>
        <begin position="160"/>
        <end position="188"/>
    </location>
</feature>
<dbReference type="STRING" id="2060906.A0A0H1B258"/>
<dbReference type="InterPro" id="IPR052602">
    <property type="entry name" value="Growth_transcription_reg"/>
</dbReference>
<feature type="domain" description="TATA element modulatory factor 1 TATA binding" evidence="6">
    <location>
        <begin position="757"/>
        <end position="870"/>
    </location>
</feature>
<keyword evidence="8" id="KW-1185">Reference proteome</keyword>
<dbReference type="PANTHER" id="PTHR46515:SF1">
    <property type="entry name" value="TATA ELEMENT MODULATORY FACTOR"/>
    <property type="match status" value="1"/>
</dbReference>
<evidence type="ECO:0000259" key="6">
    <source>
        <dbReference type="Pfam" id="PF12325"/>
    </source>
</evidence>
<dbReference type="AlphaFoldDB" id="A0A0H1B258"/>
<dbReference type="Proteomes" id="UP000053573">
    <property type="component" value="Unassembled WGS sequence"/>
</dbReference>
<keyword evidence="3 4" id="KW-0175">Coiled coil</keyword>
<gene>
    <name evidence="7" type="ORF">EMPG_10988</name>
</gene>
<name>A0A0H1B258_9EURO</name>
<dbReference type="InterPro" id="IPR022091">
    <property type="entry name" value="TMF_TATA-bd"/>
</dbReference>
<feature type="region of interest" description="Disordered" evidence="5">
    <location>
        <begin position="34"/>
        <end position="206"/>
    </location>
</feature>
<evidence type="ECO:0000256" key="4">
    <source>
        <dbReference type="SAM" id="Coils"/>
    </source>
</evidence>
<feature type="compositionally biased region" description="Low complexity" evidence="5">
    <location>
        <begin position="681"/>
        <end position="708"/>
    </location>
</feature>
<feature type="region of interest" description="Disordered" evidence="5">
    <location>
        <begin position="319"/>
        <end position="380"/>
    </location>
</feature>
<feature type="region of interest" description="Disordered" evidence="5">
    <location>
        <begin position="619"/>
        <end position="713"/>
    </location>
</feature>
<feature type="coiled-coil region" evidence="4">
    <location>
        <begin position="490"/>
        <end position="598"/>
    </location>
</feature>
<dbReference type="InterPro" id="IPR022092">
    <property type="entry name" value="TMF_DNA-bd"/>
</dbReference>
<sequence length="873" mass="97161">MSTNTQPTKQSRWGGFLQQAIAGVESKLDTILADQDEGDVAKDADKGSKQPGQPSLQAGMSFAKPVSPAPSRSSSTAKANDRLQERLARAMAKRESATGSPVSSTETPSRATSPRSGLDNRASLDSVAAGGDISAMKSDSASISSSVPRSSQDFHPSPRTSKDITLDTDVKPNGRIIEDDQRETRLSEDGAINSRAPEGSIPRIGVTEPTVASADDHEEAMAQMRAEHEASELRWQEELHVYVERIDALQSKLKYLAKEAAESAKMAAASAEAGSVEKKLLEKEEQIANLMEEGQKLSKTELDHRATIKKLRQIIAENAKSQAETKKRLEKVEKDLENSEDRANRAEIAERKVVERLNSKSKVEKQLETATAERNASNATIAELKTQLAKAVSKAEAAERKAQIESTEAEKRRVAELRDDLSSAKIEREISEEKLRREIRDLKEGIEREKERARILEIELRGEQSVLESKMESLRSRAEEVSSSATGESHAKLLRQIETLQTQYAVASENWHGIEGSLLARLTTVEKERDELERREGDLRRKVREASLKAKKVEGELENSREVIQEIERNLEASKQEIQNLTRKLAKTENDFLVAKQDLAKQKEAAELTLSQRLEEERARWQELARPPSSSFLQEPRTGSPVTFNRKPMVGLDPTGPMSDRAPSHRSSSILPVAFPELSTPPRQSSFSSLNSNSQQQQQPTRIPSTSPHELSIPPVDLTISQTYDPEEYFNGMGSPATPSAQGTHAHHSRGVNDIISVSTVAAGPSVQLVERMSTSIRRLESERAAFKDEIARLTAQRDEARQEVVELMREVEEKRKGDQRIQELETTVEQLDQRYQTTLEMLGEKSELVEELRADIADLKNIYRELVDSTMK</sequence>
<dbReference type="OrthoDB" id="74178at2759"/>
<feature type="compositionally biased region" description="Basic and acidic residues" evidence="5">
    <location>
        <begin position="79"/>
        <end position="96"/>
    </location>
</feature>
<dbReference type="GO" id="GO:0005794">
    <property type="term" value="C:Golgi apparatus"/>
    <property type="evidence" value="ECO:0007669"/>
    <property type="project" value="UniProtKB-SubCell"/>
</dbReference>
<evidence type="ECO:0000256" key="1">
    <source>
        <dbReference type="ARBA" id="ARBA00004555"/>
    </source>
</evidence>
<feature type="coiled-coil region" evidence="4">
    <location>
        <begin position="770"/>
        <end position="870"/>
    </location>
</feature>
<comment type="caution">
    <text evidence="7">The sequence shown here is derived from an EMBL/GenBank/DDBJ whole genome shotgun (WGS) entry which is preliminary data.</text>
</comment>
<evidence type="ECO:0000256" key="2">
    <source>
        <dbReference type="ARBA" id="ARBA00023034"/>
    </source>
</evidence>
<evidence type="ECO:0000256" key="5">
    <source>
        <dbReference type="SAM" id="MobiDB-lite"/>
    </source>
</evidence>
<feature type="compositionally biased region" description="Polar residues" evidence="5">
    <location>
        <begin position="97"/>
        <end position="115"/>
    </location>
</feature>
<protein>
    <recommendedName>
        <fullName evidence="6">TATA element modulatory factor 1 TATA binding domain-containing protein</fullName>
    </recommendedName>
</protein>
<evidence type="ECO:0000256" key="3">
    <source>
        <dbReference type="ARBA" id="ARBA00023054"/>
    </source>
</evidence>